<gene>
    <name evidence="2" type="ORF">EU555_01455</name>
</gene>
<feature type="region of interest" description="Disordered" evidence="1">
    <location>
        <begin position="66"/>
        <end position="97"/>
    </location>
</feature>
<dbReference type="AlphaFoldDB" id="A0A4Z0NZL2"/>
<dbReference type="OrthoDB" id="7244131at2"/>
<proteinExistence type="predicted"/>
<dbReference type="EMBL" id="SRLB01000001">
    <property type="protein sequence ID" value="TGE02462.1"/>
    <property type="molecule type" value="Genomic_DNA"/>
</dbReference>
<dbReference type="Proteomes" id="UP000297535">
    <property type="component" value="Unassembled WGS sequence"/>
</dbReference>
<evidence type="ECO:0000313" key="3">
    <source>
        <dbReference type="Proteomes" id="UP000297535"/>
    </source>
</evidence>
<protein>
    <submittedName>
        <fullName evidence="2">Uncharacterized protein</fullName>
    </submittedName>
</protein>
<name>A0A4Z0NZL2_9HYPH</name>
<evidence type="ECO:0000256" key="1">
    <source>
        <dbReference type="SAM" id="MobiDB-lite"/>
    </source>
</evidence>
<organism evidence="2 3">
    <name type="scientific">Methylobacterium nonmethylotrophicum</name>
    <dbReference type="NCBI Taxonomy" id="1141884"/>
    <lineage>
        <taxon>Bacteria</taxon>
        <taxon>Pseudomonadati</taxon>
        <taxon>Pseudomonadota</taxon>
        <taxon>Alphaproteobacteria</taxon>
        <taxon>Hyphomicrobiales</taxon>
        <taxon>Methylobacteriaceae</taxon>
        <taxon>Methylobacterium</taxon>
    </lineage>
</organism>
<feature type="region of interest" description="Disordered" evidence="1">
    <location>
        <begin position="1"/>
        <end position="30"/>
    </location>
</feature>
<reference evidence="2 3" key="1">
    <citation type="submission" date="2019-04" db="EMBL/GenBank/DDBJ databases">
        <authorList>
            <person name="Feng G."/>
            <person name="Zhu H."/>
        </authorList>
    </citation>
    <scope>NUCLEOTIDE SEQUENCE [LARGE SCALE GENOMIC DNA]</scope>
    <source>
        <strain evidence="2 3">6HR-1</strain>
    </source>
</reference>
<accession>A0A4Z0NZL2</accession>
<sequence>MSRDPDQVVERRPACPSAGGEPLPDALPADMVSPHERIDLPPVRPVAAQHRRFGVNCPACRTDVPADAAASPSGPIHIGASSGPVDVQSPRPSEASITKLSAGFAIRNRGTSKNKQT</sequence>
<keyword evidence="3" id="KW-1185">Reference proteome</keyword>
<comment type="caution">
    <text evidence="2">The sequence shown here is derived from an EMBL/GenBank/DDBJ whole genome shotgun (WGS) entry which is preliminary data.</text>
</comment>
<feature type="compositionally biased region" description="Basic and acidic residues" evidence="1">
    <location>
        <begin position="1"/>
        <end position="13"/>
    </location>
</feature>
<evidence type="ECO:0000313" key="2">
    <source>
        <dbReference type="EMBL" id="TGE02462.1"/>
    </source>
</evidence>